<organism evidence="1 2">
    <name type="scientific">Microbacterium paludicola</name>
    <dbReference type="NCBI Taxonomy" id="300019"/>
    <lineage>
        <taxon>Bacteria</taxon>
        <taxon>Bacillati</taxon>
        <taxon>Actinomycetota</taxon>
        <taxon>Actinomycetes</taxon>
        <taxon>Micrococcales</taxon>
        <taxon>Microbacteriaceae</taxon>
        <taxon>Microbacterium</taxon>
    </lineage>
</organism>
<dbReference type="Proteomes" id="UP001260188">
    <property type="component" value="Unassembled WGS sequence"/>
</dbReference>
<comment type="caution">
    <text evidence="1">The sequence shown here is derived from an EMBL/GenBank/DDBJ whole genome shotgun (WGS) entry which is preliminary data.</text>
</comment>
<evidence type="ECO:0008006" key="3">
    <source>
        <dbReference type="Google" id="ProtNLM"/>
    </source>
</evidence>
<evidence type="ECO:0000313" key="1">
    <source>
        <dbReference type="EMBL" id="MDR6167448.1"/>
    </source>
</evidence>
<name>A0ABU1I2T0_9MICO</name>
<accession>A0ABU1I2T0</accession>
<keyword evidence="2" id="KW-1185">Reference proteome</keyword>
<proteinExistence type="predicted"/>
<reference evidence="1 2" key="1">
    <citation type="submission" date="2023-08" db="EMBL/GenBank/DDBJ databases">
        <title>Functional and genomic diversity of the sorghum phyllosphere microbiome.</title>
        <authorList>
            <person name="Shade A."/>
        </authorList>
    </citation>
    <scope>NUCLEOTIDE SEQUENCE [LARGE SCALE GENOMIC DNA]</scope>
    <source>
        <strain evidence="1 2">SORGH_AS_0919</strain>
    </source>
</reference>
<protein>
    <recommendedName>
        <fullName evidence="3">Glycosyltransferase</fullName>
    </recommendedName>
</protein>
<dbReference type="SUPFAM" id="SSF53448">
    <property type="entry name" value="Nucleotide-diphospho-sugar transferases"/>
    <property type="match status" value="1"/>
</dbReference>
<evidence type="ECO:0000313" key="2">
    <source>
        <dbReference type="Proteomes" id="UP001260188"/>
    </source>
</evidence>
<dbReference type="EMBL" id="JAVIZA010000001">
    <property type="protein sequence ID" value="MDR6167448.1"/>
    <property type="molecule type" value="Genomic_DNA"/>
</dbReference>
<gene>
    <name evidence="1" type="ORF">QE367_001652</name>
</gene>
<sequence length="299" mass="33109">MSRVARSVRYRLRRCQVAVWALALRALSRYGRKRLVSPAGPVVSLTSHGSRLRRCHITIESIGRGDSRPSRLLLWIDDPEVLESLPPALIRLQRRGLEVRLTSNYGPHTKYYPFVSSTENLDTPLVTADDDVIYPPRWLTDLVEASQRMPASVIAYRARRIVVDLDGSLAPYDAWPFSAEPGPSFLNFGTGHSGVLYPAAMQRALRARGEGFVPVCPRADDVWLHNTALREGVRVSLVRRRSVAFDTLSGTQRGALKHSNVAAGANDEQIRRTYSDADLGRLEAAAQEEEAAAQEGPAS</sequence>
<dbReference type="InterPro" id="IPR029044">
    <property type="entry name" value="Nucleotide-diphossugar_trans"/>
</dbReference>